<dbReference type="RefSeq" id="WP_281763471.1">
    <property type="nucleotide sequence ID" value="NZ_BRVO01000001.1"/>
</dbReference>
<dbReference type="Proteomes" id="UP001143543">
    <property type="component" value="Unassembled WGS sequence"/>
</dbReference>
<proteinExistence type="predicted"/>
<dbReference type="PROSITE" id="PS51257">
    <property type="entry name" value="PROKAR_LIPOPROTEIN"/>
    <property type="match status" value="1"/>
</dbReference>
<evidence type="ECO:0000313" key="3">
    <source>
        <dbReference type="Proteomes" id="UP001143543"/>
    </source>
</evidence>
<feature type="signal peptide" evidence="1">
    <location>
        <begin position="1"/>
        <end position="19"/>
    </location>
</feature>
<name>A0ABQ5MEI6_9FLAO</name>
<reference evidence="2" key="1">
    <citation type="submission" date="2022-07" db="EMBL/GenBank/DDBJ databases">
        <title>Taxonomy of Novel Oxalotrophic and Methylotrophic Bacteria.</title>
        <authorList>
            <person name="Sahin N."/>
            <person name="Tani A."/>
        </authorList>
    </citation>
    <scope>NUCLEOTIDE SEQUENCE</scope>
    <source>
        <strain evidence="2">Y10</strain>
    </source>
</reference>
<gene>
    <name evidence="2" type="ORF">Y10_01730</name>
</gene>
<organism evidence="2 3">
    <name type="scientific">Neptunitalea lumnitzerae</name>
    <dbReference type="NCBI Taxonomy" id="2965509"/>
    <lineage>
        <taxon>Bacteria</taxon>
        <taxon>Pseudomonadati</taxon>
        <taxon>Bacteroidota</taxon>
        <taxon>Flavobacteriia</taxon>
        <taxon>Flavobacteriales</taxon>
        <taxon>Flavobacteriaceae</taxon>
        <taxon>Neptunitalea</taxon>
    </lineage>
</organism>
<keyword evidence="1" id="KW-0732">Signal</keyword>
<sequence>MKSLSLLLIAFVISLTTLSCNTETDDDGQPISMQPEIVYDTISYEANSLDYTNENNLTINSIWYNNDLVMPWSDTESTTLTNKDPFILNQPEFNFEYTQDQKIHVEMMENTNSVGRSFTITFLSPSSYEIQIYQKGIGE</sequence>
<accession>A0ABQ5MEI6</accession>
<evidence type="ECO:0000256" key="1">
    <source>
        <dbReference type="SAM" id="SignalP"/>
    </source>
</evidence>
<feature type="chain" id="PRO_5047519178" evidence="1">
    <location>
        <begin position="20"/>
        <end position="139"/>
    </location>
</feature>
<evidence type="ECO:0000313" key="2">
    <source>
        <dbReference type="EMBL" id="GLB47805.1"/>
    </source>
</evidence>
<comment type="caution">
    <text evidence="2">The sequence shown here is derived from an EMBL/GenBank/DDBJ whole genome shotgun (WGS) entry which is preliminary data.</text>
</comment>
<dbReference type="EMBL" id="BRVO01000001">
    <property type="protein sequence ID" value="GLB47805.1"/>
    <property type="molecule type" value="Genomic_DNA"/>
</dbReference>
<protein>
    <submittedName>
        <fullName evidence="2">Uncharacterized protein</fullName>
    </submittedName>
</protein>
<keyword evidence="3" id="KW-1185">Reference proteome</keyword>